<dbReference type="InterPro" id="IPR016624">
    <property type="entry name" value="UCP014753"/>
</dbReference>
<dbReference type="InterPro" id="IPR049349">
    <property type="entry name" value="DUF2264_N"/>
</dbReference>
<dbReference type="PANTHER" id="PTHR35339:SF4">
    <property type="entry name" value="LINALOOL DEHYDRATASE_ISOMERASE DOMAIN-CONTAINING PROTEIN"/>
    <property type="match status" value="1"/>
</dbReference>
<reference evidence="3" key="1">
    <citation type="submission" date="2017-02" db="EMBL/GenBank/DDBJ databases">
        <authorList>
            <person name="Varghese N."/>
            <person name="Submissions S."/>
        </authorList>
    </citation>
    <scope>NUCLEOTIDE SEQUENCE [LARGE SCALE GENOMIC DNA]</scope>
    <source>
        <strain evidence="3">DSM 22720</strain>
    </source>
</reference>
<accession>A0A1T4V7D0</accession>
<dbReference type="Proteomes" id="UP000190162">
    <property type="component" value="Unassembled WGS sequence"/>
</dbReference>
<dbReference type="EMBL" id="FUXU01000052">
    <property type="protein sequence ID" value="SKA60839.1"/>
    <property type="molecule type" value="Genomic_DNA"/>
</dbReference>
<proteinExistence type="predicted"/>
<dbReference type="AlphaFoldDB" id="A0A1T4V7D0"/>
<feature type="domain" description="DUF2264" evidence="1">
    <location>
        <begin position="16"/>
        <end position="155"/>
    </location>
</feature>
<organism evidence="2 3">
    <name type="scientific">Enterovibrio nigricans DSM 22720</name>
    <dbReference type="NCBI Taxonomy" id="1121868"/>
    <lineage>
        <taxon>Bacteria</taxon>
        <taxon>Pseudomonadati</taxon>
        <taxon>Pseudomonadota</taxon>
        <taxon>Gammaproteobacteria</taxon>
        <taxon>Vibrionales</taxon>
        <taxon>Vibrionaceae</taxon>
        <taxon>Enterovibrio</taxon>
    </lineage>
</organism>
<evidence type="ECO:0000313" key="2">
    <source>
        <dbReference type="EMBL" id="SKA60839.1"/>
    </source>
</evidence>
<keyword evidence="3" id="KW-1185">Reference proteome</keyword>
<gene>
    <name evidence="2" type="ORF">SAMN02745132_03375</name>
</gene>
<evidence type="ECO:0000313" key="3">
    <source>
        <dbReference type="Proteomes" id="UP000190162"/>
    </source>
</evidence>
<name>A0A1T4V7D0_9GAMM</name>
<dbReference type="Pfam" id="PF10022">
    <property type="entry name" value="DUF2264"/>
    <property type="match status" value="1"/>
</dbReference>
<protein>
    <recommendedName>
        <fullName evidence="1">DUF2264 domain-containing protein</fullName>
    </recommendedName>
</protein>
<dbReference type="PANTHER" id="PTHR35339">
    <property type="entry name" value="LINALOOL DEHYDRATASE_ISOMERASE DOMAIN-CONTAINING PROTEIN"/>
    <property type="match status" value="1"/>
</dbReference>
<sequence>MYAFNQFAADATFTHRDETVSVLAALIGQHMKAFLPEQAALADSPNRAHFDDRAQNLEGIARLLWAAVPLASEKPEVLSTLRDAVENGVNPAHPAYWGDVTDYNQRCVEMSAIALAIVDHEAVFFRAMSEEGQANTVRWLQAASYIQIPNNNWHFATSA</sequence>
<evidence type="ECO:0000259" key="1">
    <source>
        <dbReference type="Pfam" id="PF10022"/>
    </source>
</evidence>